<evidence type="ECO:0000313" key="2">
    <source>
        <dbReference type="Proteomes" id="UP001180842"/>
    </source>
</evidence>
<dbReference type="RefSeq" id="WP_311797424.1">
    <property type="nucleotide sequence ID" value="NZ_JARQAI010000023.1"/>
</dbReference>
<dbReference type="EMBL" id="JARQAI010000023">
    <property type="protein sequence ID" value="MDT2737912.1"/>
    <property type="molecule type" value="Genomic_DNA"/>
</dbReference>
<gene>
    <name evidence="1" type="ORF">P7H00_12405</name>
</gene>
<organism evidence="1 2">
    <name type="scientific">Enterococcus pseudoavium</name>
    <dbReference type="NCBI Taxonomy" id="44007"/>
    <lineage>
        <taxon>Bacteria</taxon>
        <taxon>Bacillati</taxon>
        <taxon>Bacillota</taxon>
        <taxon>Bacilli</taxon>
        <taxon>Lactobacillales</taxon>
        <taxon>Enterococcaceae</taxon>
        <taxon>Enterococcus</taxon>
    </lineage>
</organism>
<reference evidence="1" key="1">
    <citation type="submission" date="2023-03" db="EMBL/GenBank/DDBJ databases">
        <authorList>
            <person name="Shen W."/>
            <person name="Cai J."/>
        </authorList>
    </citation>
    <scope>NUCLEOTIDE SEQUENCE</scope>
    <source>
        <strain evidence="1">P69-2</strain>
    </source>
</reference>
<evidence type="ECO:0000313" key="1">
    <source>
        <dbReference type="EMBL" id="MDT2737912.1"/>
    </source>
</evidence>
<comment type="caution">
    <text evidence="1">The sequence shown here is derived from an EMBL/GenBank/DDBJ whole genome shotgun (WGS) entry which is preliminary data.</text>
</comment>
<dbReference type="Proteomes" id="UP001180842">
    <property type="component" value="Unassembled WGS sequence"/>
</dbReference>
<name>A0AAE4L748_9ENTE</name>
<proteinExistence type="predicted"/>
<accession>A0AAE4L748</accession>
<sequence>MELPPLKFAMNDHVQFRVAETIFTGVIEDTELSCSSQQNYHSYNIFVKERECSFLHVPEFDVLRKY</sequence>
<protein>
    <submittedName>
        <fullName evidence="1">Uncharacterized protein</fullName>
    </submittedName>
</protein>
<dbReference type="AlphaFoldDB" id="A0AAE4L748"/>